<name>A0ACA9LSL7_9GLOM</name>
<sequence>MDELRTMLEQTTADFISNLFTRPRDDNLNYIGHSEDTLSRLRPQKSTRSLKTINSTKSNERKHDIKRLQRRSNLSNLTDDSHIILGHYNDNAETMNADSGEGSFRKFKERVRVAESPRESAFTSARPPSPQTYRKNTITSEPIDIPEKSRPNLSINTTGFTGSPRKNAFHSHFIPQTQSPATPSDYTFTKKKHESVAASSYESHSPYISLSRKLAQVIIIEDLTDANEVIYAFIMEEEIDELSRRMDQVTVHNDMQRYMRDVVVGLRTHRLVKGGLTARASSDLGTLVKALAAIFQRKYATPELVLFASEKVFSHRLILRDVKDDKSIMYGTNLTTLLRARKLAPKIPTPGDVVADVLQAVWPPV</sequence>
<protein>
    <submittedName>
        <fullName evidence="1">4950_t:CDS:1</fullName>
    </submittedName>
</protein>
<reference evidence="1" key="1">
    <citation type="submission" date="2021-06" db="EMBL/GenBank/DDBJ databases">
        <authorList>
            <person name="Kallberg Y."/>
            <person name="Tangrot J."/>
            <person name="Rosling A."/>
        </authorList>
    </citation>
    <scope>NUCLEOTIDE SEQUENCE</scope>
    <source>
        <strain evidence="1">CL356</strain>
    </source>
</reference>
<accession>A0ACA9LSL7</accession>
<evidence type="ECO:0000313" key="1">
    <source>
        <dbReference type="EMBL" id="CAG8546772.1"/>
    </source>
</evidence>
<gene>
    <name evidence="1" type="ORF">ACOLOM_LOCUS4691</name>
</gene>
<dbReference type="Proteomes" id="UP000789525">
    <property type="component" value="Unassembled WGS sequence"/>
</dbReference>
<proteinExistence type="predicted"/>
<keyword evidence="2" id="KW-1185">Reference proteome</keyword>
<dbReference type="EMBL" id="CAJVPT010007954">
    <property type="protein sequence ID" value="CAG8546772.1"/>
    <property type="molecule type" value="Genomic_DNA"/>
</dbReference>
<comment type="caution">
    <text evidence="1">The sequence shown here is derived from an EMBL/GenBank/DDBJ whole genome shotgun (WGS) entry which is preliminary data.</text>
</comment>
<evidence type="ECO:0000313" key="2">
    <source>
        <dbReference type="Proteomes" id="UP000789525"/>
    </source>
</evidence>
<organism evidence="1 2">
    <name type="scientific">Acaulospora colombiana</name>
    <dbReference type="NCBI Taxonomy" id="27376"/>
    <lineage>
        <taxon>Eukaryota</taxon>
        <taxon>Fungi</taxon>
        <taxon>Fungi incertae sedis</taxon>
        <taxon>Mucoromycota</taxon>
        <taxon>Glomeromycotina</taxon>
        <taxon>Glomeromycetes</taxon>
        <taxon>Diversisporales</taxon>
        <taxon>Acaulosporaceae</taxon>
        <taxon>Acaulospora</taxon>
    </lineage>
</organism>